<dbReference type="Ensembl" id="ENSXETT00000115460">
    <property type="protein sequence ID" value="ENSXETP00000118095"/>
    <property type="gene ID" value="ENSXETG00000036320"/>
</dbReference>
<feature type="region of interest" description="Disordered" evidence="2">
    <location>
        <begin position="357"/>
        <end position="381"/>
    </location>
</feature>
<evidence type="ECO:0000256" key="2">
    <source>
        <dbReference type="SAM" id="MobiDB-lite"/>
    </source>
</evidence>
<gene>
    <name evidence="3 5 6" type="primary">LOC116407692</name>
</gene>
<dbReference type="OrthoDB" id="9909745at2759"/>
<dbReference type="Proteomes" id="UP000008143">
    <property type="component" value="Chromosome 9"/>
</dbReference>
<evidence type="ECO:0000313" key="6">
    <source>
        <dbReference type="Xenbase" id="XB-GENE-29093035"/>
    </source>
</evidence>
<evidence type="ECO:0000256" key="1">
    <source>
        <dbReference type="SAM" id="Coils"/>
    </source>
</evidence>
<evidence type="ECO:0000313" key="5">
    <source>
        <dbReference type="RefSeq" id="XP_031749397.1"/>
    </source>
</evidence>
<dbReference type="AlphaFoldDB" id="A0A803KCF1"/>
<evidence type="ECO:0000313" key="3">
    <source>
        <dbReference type="Ensembl" id="ENSXETP00000118095"/>
    </source>
</evidence>
<sequence>MNRTPKRPCHIAIISSSCPQHKFMWLPGILNPYVCNLGFEPTYLLITDLYYQKKDLEKCSIGILYHSLPQYERINKSNMDRLLPMLELKYMSSCLGKQKVMVVMDDVEQYNKKETEQILSANATINSCSSLLLLTPTNNKERAFKTKSGSIIEILERGLSEGTSASSPGGSNKHSKQTSSFDAGAVEQISKKNPKLDVPSGQKHWVRVFSRCAKSNYNWLVALLRSKDFGNLEVHAVEISNNYSQFLSDINNCTFAILYHSLNHGRVNVTDVPDSLYDKHLETLSQRLGKENIIVVLDDLKQSSSVEKKKILHQQPSIGRYSQELLLFSETEKKAGSYTSKNKLEALKKALETSRAGDFPQFPSNRVGPGVSTSPVAPSGSSNPISWDLHKHRAPENNVSWQKSDHSLKQSPTEAMYLKQQLVETEKEHHMEMLRLNQKHQSEIASLKQQMKELKEEHRMEISRLKQQVEDSRRGPCTLCSQHWPTRPDNQNLQQSHGMYASLHYY</sequence>
<dbReference type="Xenbase" id="XB-GENE-29093035">
    <property type="gene designation" value="LOC116407692"/>
</dbReference>
<dbReference type="KEGG" id="xtr:116407692"/>
<dbReference type="RefSeq" id="XP_031749397.1">
    <property type="nucleotide sequence ID" value="XM_031893537.1"/>
</dbReference>
<reference evidence="5" key="3">
    <citation type="submission" date="2025-04" db="UniProtKB">
        <authorList>
            <consortium name="RefSeq"/>
        </authorList>
    </citation>
    <scope>IDENTIFICATION</scope>
    <source>
        <strain evidence="5">Nigerian</strain>
        <tissue evidence="5">Liver and blood</tissue>
    </source>
</reference>
<proteinExistence type="predicted"/>
<dbReference type="PROSITE" id="PS51257">
    <property type="entry name" value="PROKAR_LIPOPROTEIN"/>
    <property type="match status" value="1"/>
</dbReference>
<reference evidence="3" key="2">
    <citation type="submission" date="2021-03" db="UniProtKB">
        <authorList>
            <consortium name="Ensembl"/>
        </authorList>
    </citation>
    <scope>IDENTIFICATION</scope>
</reference>
<feature type="compositionally biased region" description="Polar residues" evidence="2">
    <location>
        <begin position="161"/>
        <end position="181"/>
    </location>
</feature>
<reference evidence="3" key="1">
    <citation type="journal article" date="2010" name="Science">
        <title>The genome of the Western clawed frog Xenopus tropicalis.</title>
        <authorList>
            <person name="Hellsten U."/>
            <person name="Harland R.M."/>
            <person name="Gilchrist M.J."/>
            <person name="Hendrix D."/>
            <person name="Jurka J."/>
            <person name="Kapitonov V."/>
            <person name="Ovcharenko I."/>
            <person name="Putnam N.H."/>
            <person name="Shu S."/>
            <person name="Taher L."/>
            <person name="Blitz I.L."/>
            <person name="Blumberg B."/>
            <person name="Dichmann D.S."/>
            <person name="Dubchak I."/>
            <person name="Amaya E."/>
            <person name="Detter J.C."/>
            <person name="Fletcher R."/>
            <person name="Gerhard D.S."/>
            <person name="Goodstein D."/>
            <person name="Graves T."/>
            <person name="Grigoriev I.V."/>
            <person name="Grimwood J."/>
            <person name="Kawashima T."/>
            <person name="Lindquist E."/>
            <person name="Lucas S.M."/>
            <person name="Mead P.E."/>
            <person name="Mitros T."/>
            <person name="Ogino H."/>
            <person name="Ohta Y."/>
            <person name="Poliakov A.V."/>
            <person name="Pollet N."/>
            <person name="Robert J."/>
            <person name="Salamov A."/>
            <person name="Sater A.K."/>
            <person name="Schmutz J."/>
            <person name="Terry A."/>
            <person name="Vize P.D."/>
            <person name="Warren W.C."/>
            <person name="Wells D."/>
            <person name="Wills A."/>
            <person name="Wilson R.K."/>
            <person name="Zimmerman L.B."/>
            <person name="Zorn A.M."/>
            <person name="Grainger R."/>
            <person name="Grammer T."/>
            <person name="Khokha M.K."/>
            <person name="Richardson P.M."/>
            <person name="Rokhsar D.S."/>
        </authorList>
    </citation>
    <scope>NUCLEOTIDE SEQUENCE [LARGE SCALE GENOMIC DNA]</scope>
    <source>
        <strain evidence="3">Nigerian</strain>
    </source>
</reference>
<feature type="coiled-coil region" evidence="1">
    <location>
        <begin position="430"/>
        <end position="475"/>
    </location>
</feature>
<feature type="compositionally biased region" description="Polar residues" evidence="2">
    <location>
        <begin position="371"/>
        <end position="381"/>
    </location>
</feature>
<feature type="region of interest" description="Disordered" evidence="2">
    <location>
        <begin position="161"/>
        <end position="183"/>
    </location>
</feature>
<dbReference type="GeneID" id="116407692"/>
<name>A0A803KCF1_XENTR</name>
<dbReference type="AGR" id="Xenbase:XB-GENE-29093035"/>
<dbReference type="OMA" id="NCILHEQ"/>
<dbReference type="GeneTree" id="ENSGT01000000220125"/>
<evidence type="ECO:0000313" key="4">
    <source>
        <dbReference type="Proteomes" id="UP000008143"/>
    </source>
</evidence>
<keyword evidence="1" id="KW-0175">Coiled coil</keyword>
<dbReference type="Bgee" id="ENSXETG00000036320">
    <property type="expression patterns" value="Expressed in embryo"/>
</dbReference>
<accession>A0A803KCF1</accession>
<keyword evidence="4" id="KW-1185">Reference proteome</keyword>
<organism evidence="3">
    <name type="scientific">Xenopus tropicalis</name>
    <name type="common">Western clawed frog</name>
    <name type="synonym">Silurana tropicalis</name>
    <dbReference type="NCBI Taxonomy" id="8364"/>
    <lineage>
        <taxon>Eukaryota</taxon>
        <taxon>Metazoa</taxon>
        <taxon>Chordata</taxon>
        <taxon>Craniata</taxon>
        <taxon>Vertebrata</taxon>
        <taxon>Euteleostomi</taxon>
        <taxon>Amphibia</taxon>
        <taxon>Batrachia</taxon>
        <taxon>Anura</taxon>
        <taxon>Pipoidea</taxon>
        <taxon>Pipidae</taxon>
        <taxon>Xenopodinae</taxon>
        <taxon>Xenopus</taxon>
        <taxon>Silurana</taxon>
    </lineage>
</organism>
<protein>
    <submittedName>
        <fullName evidence="3">Uncharacterized LOC116407692</fullName>
    </submittedName>
    <submittedName>
        <fullName evidence="5">Uncharacterized protein LOC116407692</fullName>
    </submittedName>
</protein>